<comment type="similarity">
    <text evidence="1">Belongs to the 'phage' integrase family.</text>
</comment>
<accession>A0A412TJ05</accession>
<dbReference type="EMBL" id="QRYC01000050">
    <property type="protein sequence ID" value="RGU53040.1"/>
    <property type="molecule type" value="Genomic_DNA"/>
</dbReference>
<dbReference type="InterPro" id="IPR010998">
    <property type="entry name" value="Integrase_recombinase_N"/>
</dbReference>
<dbReference type="PANTHER" id="PTHR30349">
    <property type="entry name" value="PHAGE INTEGRASE-RELATED"/>
    <property type="match status" value="1"/>
</dbReference>
<dbReference type="GO" id="GO:0006310">
    <property type="term" value="P:DNA recombination"/>
    <property type="evidence" value="ECO:0007669"/>
    <property type="project" value="UniProtKB-KW"/>
</dbReference>
<proteinExistence type="inferred from homology"/>
<dbReference type="Gene3D" id="1.10.443.10">
    <property type="entry name" value="Intergrase catalytic core"/>
    <property type="match status" value="1"/>
</dbReference>
<sequence>MERNYFSILFFIKRTKLLKNGEAPICLRITVNGKRAEVQIKRSVEVNKWNNQKECAIGRDNKTLELNHYLETVRTKILRIHRQLEQDNKPITAEILKCHYYGESETPKMLLEVFKEHNQKCSELIGKDYVRATVMYYERTARYLSEFIKQNHRLSDIPLKDIDYNFIQAFEHFVKTVKNCQQNATVKHLKNFKRIIRIALLNHWIISDPFAEIHFKQTPTNRDFLLEEELQLILRKQFNIPRLETVKDIFIFCCFTGLAFTDVQHLTPEHILCDNKGEYWIRKPREKTTNMCNIPLLEIPLKLIDKYKHHPECERKNIVFPVPSNQRMNSYLKEIADLCGIKKNLSTHVARHSFTCIALANKVSMESIAKMLGHSNIKTTKIYASAPRMVA</sequence>
<dbReference type="CDD" id="cd01185">
    <property type="entry name" value="INTN1_C_like"/>
    <property type="match status" value="1"/>
</dbReference>
<protein>
    <submittedName>
        <fullName evidence="5">Site-specific integrase</fullName>
    </submittedName>
</protein>
<evidence type="ECO:0000256" key="3">
    <source>
        <dbReference type="ARBA" id="ARBA00023172"/>
    </source>
</evidence>
<dbReference type="Pfam" id="PF17293">
    <property type="entry name" value="Arm-DNA-bind_5"/>
    <property type="match status" value="1"/>
</dbReference>
<comment type="caution">
    <text evidence="5">The sequence shown here is derived from an EMBL/GenBank/DDBJ whole genome shotgun (WGS) entry which is preliminary data.</text>
</comment>
<dbReference type="RefSeq" id="WP_113028611.1">
    <property type="nucleotide sequence ID" value="NZ_JBBNME010000041.1"/>
</dbReference>
<keyword evidence="2" id="KW-0238">DNA-binding</keyword>
<dbReference type="InterPro" id="IPR050090">
    <property type="entry name" value="Tyrosine_recombinase_XerCD"/>
</dbReference>
<dbReference type="InterPro" id="IPR011010">
    <property type="entry name" value="DNA_brk_join_enz"/>
</dbReference>
<dbReference type="PROSITE" id="PS51898">
    <property type="entry name" value="TYR_RECOMBINASE"/>
    <property type="match status" value="1"/>
</dbReference>
<dbReference type="AlphaFoldDB" id="A0A412TJ05"/>
<dbReference type="GO" id="GO:0015074">
    <property type="term" value="P:DNA integration"/>
    <property type="evidence" value="ECO:0007669"/>
    <property type="project" value="InterPro"/>
</dbReference>
<feature type="domain" description="Tyr recombinase" evidence="4">
    <location>
        <begin position="220"/>
        <end position="391"/>
    </location>
</feature>
<name>A0A412TJ05_9BACT</name>
<dbReference type="Pfam" id="PF13102">
    <property type="entry name" value="Phage_int_SAM_5"/>
    <property type="match status" value="1"/>
</dbReference>
<dbReference type="Proteomes" id="UP000284243">
    <property type="component" value="Unassembled WGS sequence"/>
</dbReference>
<keyword evidence="3" id="KW-0233">DNA recombination</keyword>
<organism evidence="5 6">
    <name type="scientific">Odoribacter splanchnicus</name>
    <dbReference type="NCBI Taxonomy" id="28118"/>
    <lineage>
        <taxon>Bacteria</taxon>
        <taxon>Pseudomonadati</taxon>
        <taxon>Bacteroidota</taxon>
        <taxon>Bacteroidia</taxon>
        <taxon>Bacteroidales</taxon>
        <taxon>Odoribacteraceae</taxon>
        <taxon>Odoribacter</taxon>
    </lineage>
</organism>
<evidence type="ECO:0000256" key="2">
    <source>
        <dbReference type="ARBA" id="ARBA00023125"/>
    </source>
</evidence>
<dbReference type="InterPro" id="IPR002104">
    <property type="entry name" value="Integrase_catalytic"/>
</dbReference>
<evidence type="ECO:0000313" key="5">
    <source>
        <dbReference type="EMBL" id="RGU53040.1"/>
    </source>
</evidence>
<dbReference type="SUPFAM" id="SSF56349">
    <property type="entry name" value="DNA breaking-rejoining enzymes"/>
    <property type="match status" value="1"/>
</dbReference>
<dbReference type="PANTHER" id="PTHR30349:SF64">
    <property type="entry name" value="PROPHAGE INTEGRASE INTD-RELATED"/>
    <property type="match status" value="1"/>
</dbReference>
<gene>
    <name evidence="5" type="ORF">DWW57_19075</name>
</gene>
<dbReference type="InterPro" id="IPR035386">
    <property type="entry name" value="Arm-DNA-bind_5"/>
</dbReference>
<evidence type="ECO:0000313" key="6">
    <source>
        <dbReference type="Proteomes" id="UP000284243"/>
    </source>
</evidence>
<dbReference type="InterPro" id="IPR013762">
    <property type="entry name" value="Integrase-like_cat_sf"/>
</dbReference>
<evidence type="ECO:0000259" key="4">
    <source>
        <dbReference type="PROSITE" id="PS51898"/>
    </source>
</evidence>
<reference evidence="5 6" key="1">
    <citation type="submission" date="2018-08" db="EMBL/GenBank/DDBJ databases">
        <title>A genome reference for cultivated species of the human gut microbiota.</title>
        <authorList>
            <person name="Zou Y."/>
            <person name="Xue W."/>
            <person name="Luo G."/>
        </authorList>
    </citation>
    <scope>NUCLEOTIDE SEQUENCE [LARGE SCALE GENOMIC DNA]</scope>
    <source>
        <strain evidence="5 6">AF16-14</strain>
    </source>
</reference>
<dbReference type="Gene3D" id="1.10.150.130">
    <property type="match status" value="1"/>
</dbReference>
<dbReference type="Pfam" id="PF00589">
    <property type="entry name" value="Phage_integrase"/>
    <property type="match status" value="1"/>
</dbReference>
<dbReference type="GO" id="GO:0003677">
    <property type="term" value="F:DNA binding"/>
    <property type="evidence" value="ECO:0007669"/>
    <property type="project" value="UniProtKB-KW"/>
</dbReference>
<evidence type="ECO:0000256" key="1">
    <source>
        <dbReference type="ARBA" id="ARBA00008857"/>
    </source>
</evidence>
<dbReference type="InterPro" id="IPR025269">
    <property type="entry name" value="SAM-like_dom"/>
</dbReference>